<feature type="transmembrane region" description="Helical" evidence="1">
    <location>
        <begin position="79"/>
        <end position="98"/>
    </location>
</feature>
<dbReference type="OrthoDB" id="9986518at2"/>
<organism evidence="3 4">
    <name type="scientific">Limnoglobus roseus</name>
    <dbReference type="NCBI Taxonomy" id="2598579"/>
    <lineage>
        <taxon>Bacteria</taxon>
        <taxon>Pseudomonadati</taxon>
        <taxon>Planctomycetota</taxon>
        <taxon>Planctomycetia</taxon>
        <taxon>Gemmatales</taxon>
        <taxon>Gemmataceae</taxon>
        <taxon>Limnoglobus</taxon>
    </lineage>
</organism>
<keyword evidence="1" id="KW-0812">Transmembrane</keyword>
<keyword evidence="1" id="KW-1133">Transmembrane helix</keyword>
<evidence type="ECO:0000313" key="4">
    <source>
        <dbReference type="Proteomes" id="UP000324974"/>
    </source>
</evidence>
<protein>
    <recommendedName>
        <fullName evidence="2">DUF5658 domain-containing protein</fullName>
    </recommendedName>
</protein>
<sequence length="121" mass="13396">MTARRFCLYGMLVFGLLSVVDFVTTFALVLTKPGAYESNPVAGAWLEKYGWRGLAGFKSLSVLVVLGALGIVCWRRPRLGAWAVVAACFAMLTVAIYSRHLMLQPTPEPDPVEEVWDDDEE</sequence>
<feature type="transmembrane region" description="Helical" evidence="1">
    <location>
        <begin position="49"/>
        <end position="72"/>
    </location>
</feature>
<dbReference type="Proteomes" id="UP000324974">
    <property type="component" value="Chromosome"/>
</dbReference>
<keyword evidence="1" id="KW-0472">Membrane</keyword>
<feature type="transmembrane region" description="Helical" evidence="1">
    <location>
        <begin position="7"/>
        <end position="29"/>
    </location>
</feature>
<dbReference type="AlphaFoldDB" id="A0A5C1ASB2"/>
<accession>A0A5C1ASB2</accession>
<keyword evidence="4" id="KW-1185">Reference proteome</keyword>
<dbReference type="InterPro" id="IPR043717">
    <property type="entry name" value="DUF5658"/>
</dbReference>
<dbReference type="RefSeq" id="WP_149115226.1">
    <property type="nucleotide sequence ID" value="NZ_CP042425.1"/>
</dbReference>
<dbReference type="KEGG" id="lrs:PX52LOC_08111"/>
<evidence type="ECO:0000256" key="1">
    <source>
        <dbReference type="SAM" id="Phobius"/>
    </source>
</evidence>
<evidence type="ECO:0000313" key="3">
    <source>
        <dbReference type="EMBL" id="QEL20983.1"/>
    </source>
</evidence>
<name>A0A5C1ASB2_9BACT</name>
<dbReference type="Pfam" id="PF18902">
    <property type="entry name" value="DUF5658"/>
    <property type="match status" value="1"/>
</dbReference>
<proteinExistence type="predicted"/>
<evidence type="ECO:0000259" key="2">
    <source>
        <dbReference type="Pfam" id="PF18902"/>
    </source>
</evidence>
<gene>
    <name evidence="3" type="ORF">PX52LOC_08111</name>
</gene>
<feature type="domain" description="DUF5658" evidence="2">
    <location>
        <begin position="13"/>
        <end position="97"/>
    </location>
</feature>
<dbReference type="EMBL" id="CP042425">
    <property type="protein sequence ID" value="QEL20983.1"/>
    <property type="molecule type" value="Genomic_DNA"/>
</dbReference>
<reference evidence="4" key="1">
    <citation type="submission" date="2019-08" db="EMBL/GenBank/DDBJ databases">
        <title>Limnoglobus roseus gen. nov., sp. nov., a novel freshwater planctomycete with a giant genome from the family Gemmataceae.</title>
        <authorList>
            <person name="Kulichevskaya I.S."/>
            <person name="Naumoff D.G."/>
            <person name="Miroshnikov K."/>
            <person name="Ivanova A."/>
            <person name="Philippov D.A."/>
            <person name="Hakobyan A."/>
            <person name="Rijpstra I.C."/>
            <person name="Sinninghe Damste J.S."/>
            <person name="Liesack W."/>
            <person name="Dedysh S.N."/>
        </authorList>
    </citation>
    <scope>NUCLEOTIDE SEQUENCE [LARGE SCALE GENOMIC DNA]</scope>
    <source>
        <strain evidence="4">PX52</strain>
    </source>
</reference>